<sequence length="130" mass="13935">MKQLLYILVFGFSVFGFAQNTGSISGNLLDLEEGHAPLLYAKVMVKETGVEALSNEAGFFKFEDVKPGAYTLVYSFVGYETKEVKVEVLPSNDEVLKLHLGASTVSLDDLASVFASASSASNDSAIVSNK</sequence>
<reference evidence="2" key="1">
    <citation type="submission" date="2018-01" db="EMBL/GenBank/DDBJ databases">
        <title>Complete genome of Tamlana sp. UJ94.</title>
        <authorList>
            <person name="Jung J."/>
            <person name="Chung D."/>
            <person name="Bae S.S."/>
            <person name="Baek K."/>
        </authorList>
    </citation>
    <scope>NUCLEOTIDE SEQUENCE [LARGE SCALE GENOMIC DNA]</scope>
    <source>
        <strain evidence="2">UJ94</strain>
    </source>
</reference>
<keyword evidence="2" id="KW-1185">Reference proteome</keyword>
<accession>A0A2I7SHM6</accession>
<evidence type="ECO:0000313" key="1">
    <source>
        <dbReference type="EMBL" id="AUS05402.1"/>
    </source>
</evidence>
<dbReference type="OrthoDB" id="1443962at2"/>
<name>A0A2I7SHM6_9FLAO</name>
<evidence type="ECO:0000313" key="2">
    <source>
        <dbReference type="Proteomes" id="UP000236592"/>
    </source>
</evidence>
<dbReference type="Pfam" id="PF13715">
    <property type="entry name" value="CarbopepD_reg_2"/>
    <property type="match status" value="1"/>
</dbReference>
<organism evidence="1 2">
    <name type="scientific">Pseudotamlana carrageenivorans</name>
    <dbReference type="NCBI Taxonomy" id="2069432"/>
    <lineage>
        <taxon>Bacteria</taxon>
        <taxon>Pseudomonadati</taxon>
        <taxon>Bacteroidota</taxon>
        <taxon>Flavobacteriia</taxon>
        <taxon>Flavobacteriales</taxon>
        <taxon>Flavobacteriaceae</taxon>
        <taxon>Pseudotamlana</taxon>
    </lineage>
</organism>
<dbReference type="InterPro" id="IPR013784">
    <property type="entry name" value="Carb-bd-like_fold"/>
</dbReference>
<gene>
    <name evidence="1" type="ORF">C1A40_07900</name>
</gene>
<dbReference type="Gene3D" id="2.60.40.1120">
    <property type="entry name" value="Carboxypeptidase-like, regulatory domain"/>
    <property type="match status" value="1"/>
</dbReference>
<dbReference type="AlphaFoldDB" id="A0A2I7SHM6"/>
<dbReference type="RefSeq" id="WP_102995439.1">
    <property type="nucleotide sequence ID" value="NZ_CP025938.1"/>
</dbReference>
<proteinExistence type="predicted"/>
<dbReference type="GO" id="GO:0030246">
    <property type="term" value="F:carbohydrate binding"/>
    <property type="evidence" value="ECO:0007669"/>
    <property type="project" value="InterPro"/>
</dbReference>
<dbReference type="SUPFAM" id="SSF49452">
    <property type="entry name" value="Starch-binding domain-like"/>
    <property type="match status" value="1"/>
</dbReference>
<dbReference type="EMBL" id="CP025938">
    <property type="protein sequence ID" value="AUS05402.1"/>
    <property type="molecule type" value="Genomic_DNA"/>
</dbReference>
<protein>
    <submittedName>
        <fullName evidence="1">TonB-dependent receptor</fullName>
    </submittedName>
</protein>
<dbReference type="KEGG" id="taj:C1A40_07900"/>
<dbReference type="Proteomes" id="UP000236592">
    <property type="component" value="Chromosome"/>
</dbReference>
<keyword evidence="1" id="KW-0675">Receptor</keyword>